<reference evidence="4 5" key="1">
    <citation type="submission" date="2022-03" db="EMBL/GenBank/DDBJ databases">
        <title>Parabacteroides sp. nov. isolated from swine feces.</title>
        <authorList>
            <person name="Bak J.E."/>
        </authorList>
    </citation>
    <scope>NUCLEOTIDE SEQUENCE [LARGE SCALE GENOMIC DNA]</scope>
    <source>
        <strain evidence="4 5">AGMB00274</strain>
    </source>
</reference>
<evidence type="ECO:0000259" key="3">
    <source>
        <dbReference type="Pfam" id="PF18291"/>
    </source>
</evidence>
<dbReference type="GO" id="GO:0003677">
    <property type="term" value="F:DNA binding"/>
    <property type="evidence" value="ECO:0007669"/>
    <property type="project" value="UniProtKB-KW"/>
</dbReference>
<keyword evidence="5" id="KW-1185">Reference proteome</keyword>
<gene>
    <name evidence="4" type="ORF">MUN53_00230</name>
</gene>
<sequence>MAEYIMCQTDSLNEEGEPIVYPRMKLCGMCDMKQFAESIENGTTFTAAEVKGLLDTISSKLAYWMSNGYSVKLDGIGVFTPALGFKKEKSVETLDKERMNAQSLQVKGINFRADTQLVSRTNSGCQLERSDKKPRRSSSQYTPEERLALAKNYLEEHPFMQVADYCRLTGLCRTTASLELRRWREDPDSGIAIAGTGTHRVYIKKEEEK</sequence>
<organism evidence="4 5">
    <name type="scientific">Parabacteroides faecalis</name>
    <dbReference type="NCBI Taxonomy" id="2924040"/>
    <lineage>
        <taxon>Bacteria</taxon>
        <taxon>Pseudomonadati</taxon>
        <taxon>Bacteroidota</taxon>
        <taxon>Bacteroidia</taxon>
        <taxon>Bacteroidales</taxon>
        <taxon>Tannerellaceae</taxon>
        <taxon>Parabacteroides</taxon>
    </lineage>
</organism>
<evidence type="ECO:0000313" key="4">
    <source>
        <dbReference type="EMBL" id="MCJ2379060.1"/>
    </source>
</evidence>
<name>A0ABT0BWL2_9BACT</name>
<comment type="caution">
    <text evidence="4">The sequence shown here is derived from an EMBL/GenBank/DDBJ whole genome shotgun (WGS) entry which is preliminary data.</text>
</comment>
<feature type="region of interest" description="Disordered" evidence="2">
    <location>
        <begin position="122"/>
        <end position="143"/>
    </location>
</feature>
<keyword evidence="1 4" id="KW-0238">DNA-binding</keyword>
<accession>A0ABT0BWL2</accession>
<dbReference type="InterPro" id="IPR041607">
    <property type="entry name" value="HU-HIG"/>
</dbReference>
<protein>
    <submittedName>
        <fullName evidence="4">DNA-binding protein</fullName>
    </submittedName>
</protein>
<evidence type="ECO:0000256" key="2">
    <source>
        <dbReference type="SAM" id="MobiDB-lite"/>
    </source>
</evidence>
<dbReference type="NCBIfam" id="TIGR01201">
    <property type="entry name" value="HU_rel"/>
    <property type="match status" value="1"/>
</dbReference>
<dbReference type="EMBL" id="JAKZMM010000001">
    <property type="protein sequence ID" value="MCJ2379060.1"/>
    <property type="molecule type" value="Genomic_DNA"/>
</dbReference>
<proteinExistence type="predicted"/>
<evidence type="ECO:0000256" key="1">
    <source>
        <dbReference type="ARBA" id="ARBA00023125"/>
    </source>
</evidence>
<dbReference type="SUPFAM" id="SSF47729">
    <property type="entry name" value="IHF-like DNA-binding proteins"/>
    <property type="match status" value="1"/>
</dbReference>
<dbReference type="Pfam" id="PF18291">
    <property type="entry name" value="HU-HIG"/>
    <property type="match status" value="1"/>
</dbReference>
<dbReference type="RefSeq" id="WP_243322893.1">
    <property type="nucleotide sequence ID" value="NZ_JAKZMM010000001.1"/>
</dbReference>
<dbReference type="Proteomes" id="UP001165444">
    <property type="component" value="Unassembled WGS sequence"/>
</dbReference>
<dbReference type="InterPro" id="IPR005902">
    <property type="entry name" value="HU_DNA-bd_put"/>
</dbReference>
<dbReference type="InterPro" id="IPR010992">
    <property type="entry name" value="IHF-like_DNA-bd_dom_sf"/>
</dbReference>
<feature type="domain" description="HU" evidence="3">
    <location>
        <begin position="3"/>
        <end position="129"/>
    </location>
</feature>
<evidence type="ECO:0000313" key="5">
    <source>
        <dbReference type="Proteomes" id="UP001165444"/>
    </source>
</evidence>